<feature type="region of interest" description="Disordered" evidence="1">
    <location>
        <begin position="1"/>
        <end position="24"/>
    </location>
</feature>
<keyword evidence="3" id="KW-1185">Reference proteome</keyword>
<gene>
    <name evidence="2" type="ORF">MRATA1EN1_LOCUS8970</name>
</gene>
<sequence length="252" mass="26767">MPGAGHRARQWRWPGGRVRGPAPAVQPLAPVRGDEGRGIVVLHVNVPRRRAGLPDPCLQLPDPVSTHRSRGPGAALADGVRLLEPLCATGGERLLLLLRPLPDAHLCSAGGQLLAGAPHLRSEVQPWVAGQFQPVKDMLTGRGSPPQVPAACPERTHTDRVLFHICDTSGLEEQQLTLGHCCVDTPHPVRTTLATRCVRGVAAAVKSAALQCQNTTGGRPHPRGGDPAGGVWMTAQHSGASERLRNLRLRSV</sequence>
<accession>A0ABN8YHV5</accession>
<name>A0ABN8YHV5_RANTA</name>
<evidence type="ECO:0000256" key="1">
    <source>
        <dbReference type="SAM" id="MobiDB-lite"/>
    </source>
</evidence>
<dbReference type="EMBL" id="OX459955">
    <property type="protein sequence ID" value="CAI9160008.1"/>
    <property type="molecule type" value="Genomic_DNA"/>
</dbReference>
<organism evidence="2 3">
    <name type="scientific">Rangifer tarandus platyrhynchus</name>
    <name type="common">Svalbard reindeer</name>
    <dbReference type="NCBI Taxonomy" id="3082113"/>
    <lineage>
        <taxon>Eukaryota</taxon>
        <taxon>Metazoa</taxon>
        <taxon>Chordata</taxon>
        <taxon>Craniata</taxon>
        <taxon>Vertebrata</taxon>
        <taxon>Euteleostomi</taxon>
        <taxon>Mammalia</taxon>
        <taxon>Eutheria</taxon>
        <taxon>Laurasiatheria</taxon>
        <taxon>Artiodactyla</taxon>
        <taxon>Ruminantia</taxon>
        <taxon>Pecora</taxon>
        <taxon>Cervidae</taxon>
        <taxon>Odocoileinae</taxon>
        <taxon>Rangifer</taxon>
    </lineage>
</organism>
<evidence type="ECO:0000313" key="2">
    <source>
        <dbReference type="EMBL" id="CAI9160008.1"/>
    </source>
</evidence>
<reference evidence="2" key="1">
    <citation type="submission" date="2023-04" db="EMBL/GenBank/DDBJ databases">
        <authorList>
            <consortium name="ELIXIR-Norway"/>
        </authorList>
    </citation>
    <scope>NUCLEOTIDE SEQUENCE [LARGE SCALE GENOMIC DNA]</scope>
</reference>
<feature type="compositionally biased region" description="Basic residues" evidence="1">
    <location>
        <begin position="1"/>
        <end position="10"/>
    </location>
</feature>
<dbReference type="Proteomes" id="UP001176941">
    <property type="component" value="Chromosome 19"/>
</dbReference>
<proteinExistence type="predicted"/>
<feature type="region of interest" description="Disordered" evidence="1">
    <location>
        <begin position="213"/>
        <end position="237"/>
    </location>
</feature>
<protein>
    <submittedName>
        <fullName evidence="2">Uncharacterized protein</fullName>
    </submittedName>
</protein>
<evidence type="ECO:0000313" key="3">
    <source>
        <dbReference type="Proteomes" id="UP001176941"/>
    </source>
</evidence>